<dbReference type="EMBL" id="BOOH01000019">
    <property type="protein sequence ID" value="GIH76149.1"/>
    <property type="molecule type" value="Genomic_DNA"/>
</dbReference>
<evidence type="ECO:0000259" key="2">
    <source>
        <dbReference type="Pfam" id="PF03354"/>
    </source>
</evidence>
<dbReference type="Pfam" id="PF03354">
    <property type="entry name" value="TerL_ATPase"/>
    <property type="match status" value="1"/>
</dbReference>
<accession>A0A8J3RM69</accession>
<sequence length="591" mass="64768">MATKAAPRRTRRGYLPSPAELKRLKLSPEVAWYLVDRGIPLPDCPPKWKTPEPGELLKSARFDPERVDRVLKAFGLLRHTKGQWAGRPLTPDPWQVAYVIAPVFGWIKRNRAGRWVRVITDLYVDVPRKNGKSTLCGGLGIYLTAADGEGGAEVIAAATTKEQAGYVFGPIKQLCEHSPALKPHAKSLAQKIIHKASKSTFSVVSSVAESLHGGNIHGGIIDELHIHKTGDLVEAIETGTGSREQPLIVIITTADDGRPNTIYARKRQRIEELARRVIRHPATYGVIWGAEESDDPFVMATWKKANPGFGISPTHEYLEKKAAEARQDPVALGSFLRLHLGLRTKQTTRYISLSDWDGAAALIEEQDLEGRACHGGLDLSNVEDITALCWLFPARDSGLIEAIWRFWLPEDRLRDLSKRTAGAAEVWVREGWLKLTPGNVIDNDAILHQIDKDARRFRVQTIGYDRWGATDVVRRLGDGGLTCVPISQGAASLNDPLKNLLRVIKAGLFQQGGHPVMRWMVDNLATVATADGLVKPDKKNSGDKIDGVSALVNAMKEVMDAEAAAAPPATAPAAAAGGTRDLWRPSSRLNI</sequence>
<reference evidence="4 5" key="1">
    <citation type="submission" date="2021-01" db="EMBL/GenBank/DDBJ databases">
        <title>Whole genome shotgun sequence of Planobispora longispora NBRC 13918.</title>
        <authorList>
            <person name="Komaki H."/>
            <person name="Tamura T."/>
        </authorList>
    </citation>
    <scope>NUCLEOTIDE SEQUENCE [LARGE SCALE GENOMIC DNA]</scope>
    <source>
        <strain evidence="4 5">NBRC 13918</strain>
    </source>
</reference>
<proteinExistence type="predicted"/>
<dbReference type="Proteomes" id="UP000616724">
    <property type="component" value="Unassembled WGS sequence"/>
</dbReference>
<feature type="region of interest" description="Disordered" evidence="1">
    <location>
        <begin position="566"/>
        <end position="591"/>
    </location>
</feature>
<dbReference type="InterPro" id="IPR046462">
    <property type="entry name" value="TerL_nuclease"/>
</dbReference>
<organism evidence="4 5">
    <name type="scientific">Planobispora longispora</name>
    <dbReference type="NCBI Taxonomy" id="28887"/>
    <lineage>
        <taxon>Bacteria</taxon>
        <taxon>Bacillati</taxon>
        <taxon>Actinomycetota</taxon>
        <taxon>Actinomycetes</taxon>
        <taxon>Streptosporangiales</taxon>
        <taxon>Streptosporangiaceae</taxon>
        <taxon>Planobispora</taxon>
    </lineage>
</organism>
<dbReference type="InterPro" id="IPR027417">
    <property type="entry name" value="P-loop_NTPase"/>
</dbReference>
<gene>
    <name evidence="4" type="ORF">Plo01_25780</name>
</gene>
<evidence type="ECO:0000259" key="3">
    <source>
        <dbReference type="Pfam" id="PF20441"/>
    </source>
</evidence>
<evidence type="ECO:0000313" key="4">
    <source>
        <dbReference type="EMBL" id="GIH76149.1"/>
    </source>
</evidence>
<dbReference type="PANTHER" id="PTHR41287">
    <property type="match status" value="1"/>
</dbReference>
<dbReference type="Pfam" id="PF20441">
    <property type="entry name" value="TerL_nuclease"/>
    <property type="match status" value="1"/>
</dbReference>
<dbReference type="InterPro" id="IPR046461">
    <property type="entry name" value="TerL_ATPase"/>
</dbReference>
<dbReference type="AlphaFoldDB" id="A0A8J3RM69"/>
<feature type="compositionally biased region" description="Low complexity" evidence="1">
    <location>
        <begin position="566"/>
        <end position="576"/>
    </location>
</feature>
<dbReference type="PANTHER" id="PTHR41287:SF1">
    <property type="entry name" value="PROTEIN YMFN"/>
    <property type="match status" value="1"/>
</dbReference>
<dbReference type="GO" id="GO:0004519">
    <property type="term" value="F:endonuclease activity"/>
    <property type="evidence" value="ECO:0007669"/>
    <property type="project" value="InterPro"/>
</dbReference>
<dbReference type="Gene3D" id="3.40.50.300">
    <property type="entry name" value="P-loop containing nucleotide triphosphate hydrolases"/>
    <property type="match status" value="1"/>
</dbReference>
<comment type="caution">
    <text evidence="4">The sequence shown here is derived from an EMBL/GenBank/DDBJ whole genome shotgun (WGS) entry which is preliminary data.</text>
</comment>
<feature type="domain" description="Terminase large subunit-like endonuclease" evidence="3">
    <location>
        <begin position="288"/>
        <end position="561"/>
    </location>
</feature>
<dbReference type="RefSeq" id="WP_203890761.1">
    <property type="nucleotide sequence ID" value="NZ_BOOH01000019.1"/>
</dbReference>
<dbReference type="InterPro" id="IPR005021">
    <property type="entry name" value="Terminase_largesu-like"/>
</dbReference>
<feature type="domain" description="Terminase large subunit-like ATPase" evidence="2">
    <location>
        <begin position="93"/>
        <end position="263"/>
    </location>
</feature>
<protein>
    <submittedName>
        <fullName evidence="4">Terminase</fullName>
    </submittedName>
</protein>
<keyword evidence="5" id="KW-1185">Reference proteome</keyword>
<evidence type="ECO:0000256" key="1">
    <source>
        <dbReference type="SAM" id="MobiDB-lite"/>
    </source>
</evidence>
<evidence type="ECO:0000313" key="5">
    <source>
        <dbReference type="Proteomes" id="UP000616724"/>
    </source>
</evidence>
<name>A0A8J3RM69_9ACTN</name>